<comment type="caution">
    <text evidence="10">The sequence shown here is derived from an EMBL/GenBank/DDBJ whole genome shotgun (WGS) entry which is preliminary data.</text>
</comment>
<feature type="domain" description="DNA replication/recombination mediator RecO N-terminal" evidence="9">
    <location>
        <begin position="8"/>
        <end position="82"/>
    </location>
</feature>
<evidence type="ECO:0000313" key="11">
    <source>
        <dbReference type="Proteomes" id="UP000237222"/>
    </source>
</evidence>
<dbReference type="InterPro" id="IPR022572">
    <property type="entry name" value="DNA_rep/recomb_RecO_N"/>
</dbReference>
<evidence type="ECO:0000313" key="10">
    <source>
        <dbReference type="EMBL" id="POP53219.1"/>
    </source>
</evidence>
<evidence type="ECO:0000256" key="3">
    <source>
        <dbReference type="ARBA" id="ARBA00021310"/>
    </source>
</evidence>
<dbReference type="InterPro" id="IPR003717">
    <property type="entry name" value="RecO"/>
</dbReference>
<dbReference type="SUPFAM" id="SSF50249">
    <property type="entry name" value="Nucleic acid-binding proteins"/>
    <property type="match status" value="1"/>
</dbReference>
<evidence type="ECO:0000256" key="8">
    <source>
        <dbReference type="HAMAP-Rule" id="MF_00201"/>
    </source>
</evidence>
<organism evidence="10 11">
    <name type="scientific">Zhongshania marina</name>
    <dbReference type="NCBI Taxonomy" id="2304603"/>
    <lineage>
        <taxon>Bacteria</taxon>
        <taxon>Pseudomonadati</taxon>
        <taxon>Pseudomonadota</taxon>
        <taxon>Gammaproteobacteria</taxon>
        <taxon>Cellvibrionales</taxon>
        <taxon>Spongiibacteraceae</taxon>
        <taxon>Zhongshania</taxon>
    </lineage>
</organism>
<evidence type="ECO:0000256" key="6">
    <source>
        <dbReference type="ARBA" id="ARBA00023204"/>
    </source>
</evidence>
<comment type="function">
    <text evidence="1 8">Involved in DNA repair and RecF pathway recombination.</text>
</comment>
<dbReference type="InterPro" id="IPR037278">
    <property type="entry name" value="ARFGAP/RecO"/>
</dbReference>
<dbReference type="RefSeq" id="WP_103684161.1">
    <property type="nucleotide sequence ID" value="NZ_PQGG01000019.1"/>
</dbReference>
<dbReference type="GO" id="GO:0006310">
    <property type="term" value="P:DNA recombination"/>
    <property type="evidence" value="ECO:0007669"/>
    <property type="project" value="UniProtKB-UniRule"/>
</dbReference>
<reference evidence="10" key="1">
    <citation type="submission" date="2018-01" db="EMBL/GenBank/DDBJ databases">
        <authorList>
            <person name="Yu X.-D."/>
        </authorList>
    </citation>
    <scope>NUCLEOTIDE SEQUENCE</scope>
    <source>
        <strain evidence="10">ZX-21</strain>
    </source>
</reference>
<dbReference type="Gene3D" id="1.20.1440.120">
    <property type="entry name" value="Recombination protein O, C-terminal domain"/>
    <property type="match status" value="1"/>
</dbReference>
<keyword evidence="6 8" id="KW-0234">DNA repair</keyword>
<dbReference type="InterPro" id="IPR042242">
    <property type="entry name" value="RecO_C"/>
</dbReference>
<dbReference type="GO" id="GO:0006302">
    <property type="term" value="P:double-strand break repair"/>
    <property type="evidence" value="ECO:0007669"/>
    <property type="project" value="TreeGrafter"/>
</dbReference>
<dbReference type="AlphaFoldDB" id="A0A2S4HH08"/>
<dbReference type="GO" id="GO:0043590">
    <property type="term" value="C:bacterial nucleoid"/>
    <property type="evidence" value="ECO:0007669"/>
    <property type="project" value="TreeGrafter"/>
</dbReference>
<dbReference type="Pfam" id="PF11967">
    <property type="entry name" value="RecO_N"/>
    <property type="match status" value="1"/>
</dbReference>
<evidence type="ECO:0000256" key="4">
    <source>
        <dbReference type="ARBA" id="ARBA00022763"/>
    </source>
</evidence>
<dbReference type="SUPFAM" id="SSF57863">
    <property type="entry name" value="ArfGap/RecO-like zinc finger"/>
    <property type="match status" value="1"/>
</dbReference>
<dbReference type="NCBIfam" id="TIGR00613">
    <property type="entry name" value="reco"/>
    <property type="match status" value="1"/>
</dbReference>
<accession>A0A2S4HH08</accession>
<name>A0A2S4HH08_9GAMM</name>
<evidence type="ECO:0000259" key="9">
    <source>
        <dbReference type="Pfam" id="PF11967"/>
    </source>
</evidence>
<dbReference type="OrthoDB" id="9804792at2"/>
<dbReference type="Pfam" id="PF02565">
    <property type="entry name" value="RecO_C"/>
    <property type="match status" value="1"/>
</dbReference>
<evidence type="ECO:0000256" key="2">
    <source>
        <dbReference type="ARBA" id="ARBA00007452"/>
    </source>
</evidence>
<dbReference type="PANTHER" id="PTHR33991">
    <property type="entry name" value="DNA REPAIR PROTEIN RECO"/>
    <property type="match status" value="1"/>
</dbReference>
<keyword evidence="4 8" id="KW-0227">DNA damage</keyword>
<keyword evidence="5 8" id="KW-0233">DNA recombination</keyword>
<comment type="similarity">
    <text evidence="2 8">Belongs to the RecO family.</text>
</comment>
<dbReference type="HAMAP" id="MF_00201">
    <property type="entry name" value="RecO"/>
    <property type="match status" value="1"/>
</dbReference>
<evidence type="ECO:0000256" key="7">
    <source>
        <dbReference type="ARBA" id="ARBA00033409"/>
    </source>
</evidence>
<evidence type="ECO:0000256" key="5">
    <source>
        <dbReference type="ARBA" id="ARBA00023172"/>
    </source>
</evidence>
<gene>
    <name evidence="8 10" type="primary">recO</name>
    <name evidence="10" type="ORF">C0068_09045</name>
</gene>
<sequence>MNRVDGAPCFVLHLRPYRDTSALVDLFSLEHGRFTCVAKGLRGSGRSRQQWRAALQVFNLVSLSWQGKNELKSLLDVQQQQSFALKGRAIFCGFYINELLERLLYPLDPHSDVFLNYTHCISQLAEGADLEPTLRRFEFSLLESLGYGINFSFCSQSDEQIDSNRFYYFEVGEGLVPVSENTAGVVFSGSDLLCLAADDFSQETTLQAAKKLSRLALNALLGDKPLRSRALFASSTAPLKEHFPSEDV</sequence>
<dbReference type="PANTHER" id="PTHR33991:SF1">
    <property type="entry name" value="DNA REPAIR PROTEIN RECO"/>
    <property type="match status" value="1"/>
</dbReference>
<dbReference type="Proteomes" id="UP000237222">
    <property type="component" value="Unassembled WGS sequence"/>
</dbReference>
<dbReference type="InterPro" id="IPR012340">
    <property type="entry name" value="NA-bd_OB-fold"/>
</dbReference>
<dbReference type="EMBL" id="PQGG01000019">
    <property type="protein sequence ID" value="POP53219.1"/>
    <property type="molecule type" value="Genomic_DNA"/>
</dbReference>
<evidence type="ECO:0000256" key="1">
    <source>
        <dbReference type="ARBA" id="ARBA00003065"/>
    </source>
</evidence>
<proteinExistence type="inferred from homology"/>
<dbReference type="Gene3D" id="2.40.50.140">
    <property type="entry name" value="Nucleic acid-binding proteins"/>
    <property type="match status" value="1"/>
</dbReference>
<protein>
    <recommendedName>
        <fullName evidence="3 8">DNA repair protein RecO</fullName>
    </recommendedName>
    <alternativeName>
        <fullName evidence="7 8">Recombination protein O</fullName>
    </alternativeName>
</protein>